<dbReference type="AlphaFoldDB" id="A0A6G8FFM4"/>
<evidence type="ECO:0000313" key="1">
    <source>
        <dbReference type="EMBL" id="QIM15161.1"/>
    </source>
</evidence>
<name>A0A6G8FFM4_9MICO</name>
<dbReference type="EMBL" id="CP049934">
    <property type="protein sequence ID" value="QIM15161.1"/>
    <property type="molecule type" value="Genomic_DNA"/>
</dbReference>
<keyword evidence="2" id="KW-1185">Reference proteome</keyword>
<protein>
    <submittedName>
        <fullName evidence="1">Uncharacterized protein</fullName>
    </submittedName>
</protein>
<gene>
    <name evidence="1" type="ORF">G7067_07015</name>
</gene>
<dbReference type="KEGG" id="lins:G7067_07015"/>
<organism evidence="1 2">
    <name type="scientific">Leucobacter insecticola</name>
    <dbReference type="NCBI Taxonomy" id="2714934"/>
    <lineage>
        <taxon>Bacteria</taxon>
        <taxon>Bacillati</taxon>
        <taxon>Actinomycetota</taxon>
        <taxon>Actinomycetes</taxon>
        <taxon>Micrococcales</taxon>
        <taxon>Microbacteriaceae</taxon>
        <taxon>Leucobacter</taxon>
    </lineage>
</organism>
<dbReference type="RefSeq" id="WP_166321097.1">
    <property type="nucleotide sequence ID" value="NZ_CP049934.1"/>
</dbReference>
<sequence>MTAMISGSNPTMILGKGLATLLTASFTVPQYKMLGVISETLAVRKQLFKEAGVANLEQYGTLHLDARP</sequence>
<dbReference type="Proteomes" id="UP000501387">
    <property type="component" value="Chromosome"/>
</dbReference>
<evidence type="ECO:0000313" key="2">
    <source>
        <dbReference type="Proteomes" id="UP000501387"/>
    </source>
</evidence>
<proteinExistence type="predicted"/>
<accession>A0A6G8FFM4</accession>
<reference evidence="1 2" key="1">
    <citation type="submission" date="2020-03" db="EMBL/GenBank/DDBJ databases">
        <title>Leucobacter sp. nov., isolated from beetles.</title>
        <authorList>
            <person name="Hyun D.-W."/>
            <person name="Bae J.-W."/>
        </authorList>
    </citation>
    <scope>NUCLEOTIDE SEQUENCE [LARGE SCALE GENOMIC DNA]</scope>
    <source>
        <strain evidence="1 2">HDW9B</strain>
    </source>
</reference>